<dbReference type="Proteomes" id="UP001314681">
    <property type="component" value="Unassembled WGS sequence"/>
</dbReference>
<reference evidence="1 2" key="1">
    <citation type="submission" date="2021-06" db="EMBL/GenBank/DDBJ databases">
        <title>Description of novel taxa of the family Lachnospiraceae.</title>
        <authorList>
            <person name="Chaplin A.V."/>
            <person name="Sokolova S.R."/>
            <person name="Pikina A.P."/>
            <person name="Korzhanova M."/>
            <person name="Belova V."/>
            <person name="Korostin D."/>
            <person name="Efimov B.A."/>
        </authorList>
    </citation>
    <scope>NUCLEOTIDE SEQUENCE [LARGE SCALE GENOMIC DNA]</scope>
    <source>
        <strain evidence="1 2">ASD4241</strain>
    </source>
</reference>
<dbReference type="CDD" id="cd14791">
    <property type="entry name" value="GH36"/>
    <property type="match status" value="1"/>
</dbReference>
<protein>
    <submittedName>
        <fullName evidence="1">Alpha-galactosidase</fullName>
    </submittedName>
</protein>
<comment type="caution">
    <text evidence="1">The sequence shown here is derived from an EMBL/GenBank/DDBJ whole genome shotgun (WGS) entry which is preliminary data.</text>
</comment>
<dbReference type="SUPFAM" id="SSF51445">
    <property type="entry name" value="(Trans)glycosidases"/>
    <property type="match status" value="1"/>
</dbReference>
<dbReference type="InterPro" id="IPR002252">
    <property type="entry name" value="Glyco_hydro_36"/>
</dbReference>
<dbReference type="InterPro" id="IPR017853">
    <property type="entry name" value="GH"/>
</dbReference>
<proteinExistence type="predicted"/>
<sequence length="610" mass="69873">MKRRTYQFAVSKNVGNLKISHEIVETGGITFIQVLVQSDEKRIFPPVVCTVTVPACEVHEIWNPKIHLIKALNQDWFEYLNKTNGFTGAPVQALIGMNNQNCAALGLSDTLNTFGFQAVPVEETGEYAFTMEMFAEERIARESYEVTLRLDQREMPYYEVLRDMTLWWEADEQNKPAYVPDTAREPMYSTWYSYHQMIGEEALLTQCRLSADLGCKAVLLDDGWQTDDGNRGYAYCGDWKPAVSKIPDMATFVKKVHALGMKVIPWYSLPFIGERSENFLRFSDMLIDPAADREWHVLDPRYPQVREFIISLFENALLDWDVDGFKMDFVDEFVVTPFSGRETDTRRDCESFHEAADRLMTDCIARLKNRKPDILLEFRQTYNGPLMRSYGNIFRAVDCPFDSVENHVRVTDIRLLSGDSAVHSDMIMWHTKDTAESAALQIINILFSVPQISMRLDELPADHRKMLGFYCALWRKYQNAFIRGTFEPLNPIARYNVVKGIFAEQFACTWHTREVIHMETLYADMLFVNGSSADKLYLEYSGTDRSERLSVDEGAGGDVKLNYRMTVYDCRGEVKWEAGIVIKPGIHVIDVMPGGAVVLQRVFGRPGGTV</sequence>
<evidence type="ECO:0000313" key="2">
    <source>
        <dbReference type="Proteomes" id="UP001314681"/>
    </source>
</evidence>
<gene>
    <name evidence="1" type="ORF">KTH90_22540</name>
</gene>
<dbReference type="RefSeq" id="WP_158355221.1">
    <property type="nucleotide sequence ID" value="NZ_JAHQCX010000023.1"/>
</dbReference>
<keyword evidence="2" id="KW-1185">Reference proteome</keyword>
<dbReference type="Pfam" id="PF02065">
    <property type="entry name" value="Melibiase"/>
    <property type="match status" value="1"/>
</dbReference>
<dbReference type="PANTHER" id="PTHR43053">
    <property type="entry name" value="GLYCOSIDASE FAMILY 31"/>
    <property type="match status" value="1"/>
</dbReference>
<dbReference type="InterPro" id="IPR013785">
    <property type="entry name" value="Aldolase_TIM"/>
</dbReference>
<name>A0ABS6KE41_9FIRM</name>
<dbReference type="InterPro" id="IPR050985">
    <property type="entry name" value="Alpha-glycosidase_related"/>
</dbReference>
<dbReference type="EMBL" id="JAHQCX010000023">
    <property type="protein sequence ID" value="MBU9728774.1"/>
    <property type="molecule type" value="Genomic_DNA"/>
</dbReference>
<dbReference type="Gene3D" id="3.20.20.70">
    <property type="entry name" value="Aldolase class I"/>
    <property type="match status" value="1"/>
</dbReference>
<evidence type="ECO:0000313" key="1">
    <source>
        <dbReference type="EMBL" id="MBU9728774.1"/>
    </source>
</evidence>
<organism evidence="1 2">
    <name type="scientific">Diplocloster modestus</name>
    <dbReference type="NCBI Taxonomy" id="2850322"/>
    <lineage>
        <taxon>Bacteria</taxon>
        <taxon>Bacillati</taxon>
        <taxon>Bacillota</taxon>
        <taxon>Clostridia</taxon>
        <taxon>Lachnospirales</taxon>
        <taxon>Lachnospiraceae</taxon>
        <taxon>Diplocloster</taxon>
    </lineage>
</organism>
<accession>A0ABS6KE41</accession>